<sequence>MSKPLTLALTVALAASGCATLEPPLPQAAPAIPAEWTSTPGTASSTTGDAAADADAVDSAVSDIGWRDFFADPRLQALIGQSLDHNRDLRVAVLNVERARAQYRIQRADRVPSLGAGAELLRTGGDAPVNDAYSVGLGVAGFELDLFGRVHNLGAAALQQYLATEEAQRSAQLALVAEVAAGWLTLAADQELLRIAEATLRSREASLSLAERRHALGGASALDVNQARTLVETARADAARYAGQVARDVNALTLLAGGPVDPALLPDAAVPQVAVAAPLPAGLPSDVLLRRPDIMAAEHGLRAANAHIGAARAAFFPSITLTGSVGTASNELSGLFDSGTRAWSFMPAVNIPIFQGGRLRAALGMATADRDIALAQYEQSIQAGFREVSDALALQTSLDGQIAAGERLLDAATRTLELSQARYDAGLDSHLQLLDAQRGQYAALQGLVAVRLAGQVNQVSLYKALGGGWRERGDI</sequence>
<comment type="caution">
    <text evidence="4">The sequence shown here is derived from an EMBL/GenBank/DDBJ whole genome shotgun (WGS) entry which is preliminary data.</text>
</comment>
<dbReference type="GO" id="GO:0009279">
    <property type="term" value="C:cell outer membrane"/>
    <property type="evidence" value="ECO:0007669"/>
    <property type="project" value="UniProtKB-SubCell"/>
</dbReference>
<keyword evidence="2" id="KW-0812">Transmembrane</keyword>
<comment type="similarity">
    <text evidence="1 2">Belongs to the outer membrane factor (OMF) (TC 1.B.17) family.</text>
</comment>
<dbReference type="SUPFAM" id="SSF56954">
    <property type="entry name" value="Outer membrane efflux proteins (OEP)"/>
    <property type="match status" value="1"/>
</dbReference>
<dbReference type="AlphaFoldDB" id="A0A4Z1R4X9"/>
<dbReference type="PANTHER" id="PTHR30203">
    <property type="entry name" value="OUTER MEMBRANE CATION EFFLUX PROTEIN"/>
    <property type="match status" value="1"/>
</dbReference>
<reference evidence="4 5" key="1">
    <citation type="submission" date="2019-01" db="EMBL/GenBank/DDBJ databases">
        <authorList>
            <person name="Zhang S."/>
        </authorList>
    </citation>
    <scope>NUCLEOTIDE SEQUENCE [LARGE SCALE GENOMIC DNA]</scope>
    <source>
        <strain evidence="4 5">1626</strain>
    </source>
</reference>
<evidence type="ECO:0000256" key="3">
    <source>
        <dbReference type="SAM" id="MobiDB-lite"/>
    </source>
</evidence>
<evidence type="ECO:0000313" key="5">
    <source>
        <dbReference type="Proteomes" id="UP000298681"/>
    </source>
</evidence>
<proteinExistence type="inferred from homology"/>
<dbReference type="EMBL" id="SPUH01000001">
    <property type="protein sequence ID" value="TKS53966.1"/>
    <property type="molecule type" value="Genomic_DNA"/>
</dbReference>
<dbReference type="Gene3D" id="1.20.1600.10">
    <property type="entry name" value="Outer membrane efflux proteins (OEP)"/>
    <property type="match status" value="1"/>
</dbReference>
<keyword evidence="2" id="KW-0472">Membrane</keyword>
<dbReference type="Gene3D" id="2.20.200.10">
    <property type="entry name" value="Outer membrane efflux proteins (OEP)"/>
    <property type="match status" value="1"/>
</dbReference>
<feature type="region of interest" description="Disordered" evidence="3">
    <location>
        <begin position="30"/>
        <end position="50"/>
    </location>
</feature>
<dbReference type="PROSITE" id="PS51257">
    <property type="entry name" value="PROKAR_LIPOPROTEIN"/>
    <property type="match status" value="1"/>
</dbReference>
<dbReference type="NCBIfam" id="TIGR01845">
    <property type="entry name" value="outer_NodT"/>
    <property type="match status" value="1"/>
</dbReference>
<name>A0A4Z1R4X9_9GAMM</name>
<organism evidence="4 5">
    <name type="scientific">Luteimonas yindakuii</name>
    <dbReference type="NCBI Taxonomy" id="2565782"/>
    <lineage>
        <taxon>Bacteria</taxon>
        <taxon>Pseudomonadati</taxon>
        <taxon>Pseudomonadota</taxon>
        <taxon>Gammaproteobacteria</taxon>
        <taxon>Lysobacterales</taxon>
        <taxon>Lysobacteraceae</taxon>
        <taxon>Luteimonas</taxon>
    </lineage>
</organism>
<comment type="subcellular location">
    <subcellularLocation>
        <location evidence="2">Cell outer membrane</location>
        <topology evidence="2">Lipid-anchor</topology>
    </subcellularLocation>
</comment>
<evidence type="ECO:0000256" key="2">
    <source>
        <dbReference type="RuleBase" id="RU362097"/>
    </source>
</evidence>
<keyword evidence="2" id="KW-0449">Lipoprotein</keyword>
<dbReference type="Proteomes" id="UP000298681">
    <property type="component" value="Unassembled WGS sequence"/>
</dbReference>
<evidence type="ECO:0000313" key="4">
    <source>
        <dbReference type="EMBL" id="TKS53966.1"/>
    </source>
</evidence>
<keyword evidence="2" id="KW-0564">Palmitate</keyword>
<dbReference type="InterPro" id="IPR010131">
    <property type="entry name" value="MdtP/NodT-like"/>
</dbReference>
<protein>
    <submittedName>
        <fullName evidence="4">Efflux transporter outer membrane subunit</fullName>
    </submittedName>
</protein>
<gene>
    <name evidence="4" type="ORF">E4582_03725</name>
</gene>
<keyword evidence="5" id="KW-1185">Reference proteome</keyword>
<dbReference type="PANTHER" id="PTHR30203:SF32">
    <property type="entry name" value="CATION EFFLUX SYSTEM PROTEIN CUSC"/>
    <property type="match status" value="1"/>
</dbReference>
<dbReference type="Pfam" id="PF02321">
    <property type="entry name" value="OEP"/>
    <property type="match status" value="2"/>
</dbReference>
<accession>A0A4Z1R4X9</accession>
<dbReference type="InterPro" id="IPR003423">
    <property type="entry name" value="OMP_efflux"/>
</dbReference>
<evidence type="ECO:0000256" key="1">
    <source>
        <dbReference type="ARBA" id="ARBA00007613"/>
    </source>
</evidence>
<keyword evidence="2" id="KW-1134">Transmembrane beta strand</keyword>
<dbReference type="GO" id="GO:0015562">
    <property type="term" value="F:efflux transmembrane transporter activity"/>
    <property type="evidence" value="ECO:0007669"/>
    <property type="project" value="InterPro"/>
</dbReference>